<gene>
    <name evidence="2" type="ORF">MNB_SV-8-208</name>
</gene>
<sequence length="235" mass="26421">MSKNKIAIFGYGNHGKFIAQGLMTDGFDITIIESDKNFYKDAKADDFKNVFLIDVTKDSELKNVVLPSFEQLVCVMDDEHLNVFLTLSLRSLFKDSYILSISDSLNVTKKLKMAGADKVIDMYEVSANKIYNILDRPVATRLLEGFVSNRDGITFKEMLIPEGSFLDGKMADDVNFSNYGVLLVGMIDEEMGHTFVFVTAGIEHKLDSGDTIVCIGSKEKLDMFYEEIKKRKSSL</sequence>
<keyword evidence="2" id="KW-0406">Ion transport</keyword>
<keyword evidence="2" id="KW-0813">Transport</keyword>
<proteinExistence type="predicted"/>
<reference evidence="2" key="1">
    <citation type="submission" date="2016-10" db="EMBL/GenBank/DDBJ databases">
        <authorList>
            <person name="de Groot N.N."/>
        </authorList>
    </citation>
    <scope>NUCLEOTIDE SEQUENCE</scope>
</reference>
<keyword evidence="2" id="KW-0407">Ion channel</keyword>
<dbReference type="SUPFAM" id="SSF116726">
    <property type="entry name" value="TrkA C-terminal domain-like"/>
    <property type="match status" value="1"/>
</dbReference>
<dbReference type="Gene3D" id="3.40.50.720">
    <property type="entry name" value="NAD(P)-binding Rossmann-like Domain"/>
    <property type="match status" value="1"/>
</dbReference>
<evidence type="ECO:0000259" key="1">
    <source>
        <dbReference type="PROSITE" id="PS51201"/>
    </source>
</evidence>
<dbReference type="PANTHER" id="PTHR43833:SF9">
    <property type="entry name" value="POTASSIUM CHANNEL PROTEIN YUGO-RELATED"/>
    <property type="match status" value="1"/>
</dbReference>
<dbReference type="SUPFAM" id="SSF51735">
    <property type="entry name" value="NAD(P)-binding Rossmann-fold domains"/>
    <property type="match status" value="1"/>
</dbReference>
<dbReference type="InterPro" id="IPR003148">
    <property type="entry name" value="RCK_N"/>
</dbReference>
<dbReference type="GO" id="GO:0006813">
    <property type="term" value="P:potassium ion transport"/>
    <property type="evidence" value="ECO:0007669"/>
    <property type="project" value="InterPro"/>
</dbReference>
<dbReference type="Gene3D" id="3.30.70.1450">
    <property type="entry name" value="Regulator of K+ conductance, C-terminal domain"/>
    <property type="match status" value="1"/>
</dbReference>
<feature type="domain" description="RCK N-terminal" evidence="1">
    <location>
        <begin position="3"/>
        <end position="120"/>
    </location>
</feature>
<protein>
    <submittedName>
        <fullName evidence="2">Potassium channel protein</fullName>
    </submittedName>
</protein>
<organism evidence="2">
    <name type="scientific">hydrothermal vent metagenome</name>
    <dbReference type="NCBI Taxonomy" id="652676"/>
    <lineage>
        <taxon>unclassified sequences</taxon>
        <taxon>metagenomes</taxon>
        <taxon>ecological metagenomes</taxon>
    </lineage>
</organism>
<accession>A0A1W1BTD4</accession>
<dbReference type="PANTHER" id="PTHR43833">
    <property type="entry name" value="POTASSIUM CHANNEL PROTEIN 2-RELATED-RELATED"/>
    <property type="match status" value="1"/>
</dbReference>
<dbReference type="InterPro" id="IPR036291">
    <property type="entry name" value="NAD(P)-bd_dom_sf"/>
</dbReference>
<dbReference type="InterPro" id="IPR036721">
    <property type="entry name" value="RCK_C_sf"/>
</dbReference>
<name>A0A1W1BTD4_9ZZZZ</name>
<dbReference type="PROSITE" id="PS51201">
    <property type="entry name" value="RCK_N"/>
    <property type="match status" value="1"/>
</dbReference>
<dbReference type="GO" id="GO:0034220">
    <property type="term" value="P:monoatomic ion transmembrane transport"/>
    <property type="evidence" value="ECO:0007669"/>
    <property type="project" value="UniProtKB-KW"/>
</dbReference>
<dbReference type="InterPro" id="IPR050721">
    <property type="entry name" value="Trk_Ktr_HKT_K-transport"/>
</dbReference>
<evidence type="ECO:0000313" key="2">
    <source>
        <dbReference type="EMBL" id="SFV56773.1"/>
    </source>
</evidence>
<dbReference type="EMBL" id="FPHD01000040">
    <property type="protein sequence ID" value="SFV56773.1"/>
    <property type="molecule type" value="Genomic_DNA"/>
</dbReference>
<dbReference type="Pfam" id="PF02254">
    <property type="entry name" value="TrkA_N"/>
    <property type="match status" value="1"/>
</dbReference>
<dbReference type="AlphaFoldDB" id="A0A1W1BTD4"/>